<keyword evidence="3" id="KW-1185">Reference proteome</keyword>
<name>A0A166J928_9AGAM</name>
<protein>
    <recommendedName>
        <fullName evidence="1">SGTA homodimerisation domain-containing protein</fullName>
    </recommendedName>
</protein>
<dbReference type="Proteomes" id="UP000076798">
    <property type="component" value="Unassembled WGS sequence"/>
</dbReference>
<dbReference type="EMBL" id="KV428004">
    <property type="protein sequence ID" value="KZT44499.1"/>
    <property type="molecule type" value="Genomic_DNA"/>
</dbReference>
<dbReference type="OrthoDB" id="2335338at2759"/>
<sequence>MSEEKTQRLVLSVIDFLNVAIKDGTVKEDDREGLEVAVQCIGEAFGVDPSNKEQSDRLSIKPASLPTIFDLFLKTREKFWS</sequence>
<dbReference type="Pfam" id="PF16546">
    <property type="entry name" value="SGTA_dimer"/>
    <property type="match status" value="1"/>
</dbReference>
<dbReference type="STRING" id="1314776.A0A166J928"/>
<evidence type="ECO:0000313" key="3">
    <source>
        <dbReference type="Proteomes" id="UP000076798"/>
    </source>
</evidence>
<reference evidence="2 3" key="1">
    <citation type="journal article" date="2016" name="Mol. Biol. Evol.">
        <title>Comparative Genomics of Early-Diverging Mushroom-Forming Fungi Provides Insights into the Origins of Lignocellulose Decay Capabilities.</title>
        <authorList>
            <person name="Nagy L.G."/>
            <person name="Riley R."/>
            <person name="Tritt A."/>
            <person name="Adam C."/>
            <person name="Daum C."/>
            <person name="Floudas D."/>
            <person name="Sun H."/>
            <person name="Yadav J.S."/>
            <person name="Pangilinan J."/>
            <person name="Larsson K.H."/>
            <person name="Matsuura K."/>
            <person name="Barry K."/>
            <person name="Labutti K."/>
            <person name="Kuo R."/>
            <person name="Ohm R.A."/>
            <person name="Bhattacharya S.S."/>
            <person name="Shirouzu T."/>
            <person name="Yoshinaga Y."/>
            <person name="Martin F.M."/>
            <person name="Grigoriev I.V."/>
            <person name="Hibbett D.S."/>
        </authorList>
    </citation>
    <scope>NUCLEOTIDE SEQUENCE [LARGE SCALE GENOMIC DNA]</scope>
    <source>
        <strain evidence="2 3">HHB10207 ss-3</strain>
    </source>
</reference>
<accession>A0A166J928</accession>
<evidence type="ECO:0000313" key="2">
    <source>
        <dbReference type="EMBL" id="KZT44499.1"/>
    </source>
</evidence>
<dbReference type="Gene3D" id="1.20.5.420">
    <property type="entry name" value="Immunoglobulin FC, subunit C"/>
    <property type="match status" value="1"/>
</dbReference>
<feature type="domain" description="SGTA homodimerisation" evidence="1">
    <location>
        <begin position="6"/>
        <end position="70"/>
    </location>
</feature>
<organism evidence="2 3">
    <name type="scientific">Sistotremastrum suecicum HHB10207 ss-3</name>
    <dbReference type="NCBI Taxonomy" id="1314776"/>
    <lineage>
        <taxon>Eukaryota</taxon>
        <taxon>Fungi</taxon>
        <taxon>Dikarya</taxon>
        <taxon>Basidiomycota</taxon>
        <taxon>Agaricomycotina</taxon>
        <taxon>Agaricomycetes</taxon>
        <taxon>Sistotremastrales</taxon>
        <taxon>Sistotremastraceae</taxon>
        <taxon>Sistotremastrum</taxon>
    </lineage>
</organism>
<dbReference type="FunFam" id="1.20.5.420:FF:000005">
    <property type="entry name" value="Hsc70 cochaperone (SGT), putative"/>
    <property type="match status" value="1"/>
</dbReference>
<proteinExistence type="predicted"/>
<evidence type="ECO:0000259" key="1">
    <source>
        <dbReference type="Pfam" id="PF16546"/>
    </source>
</evidence>
<dbReference type="AlphaFoldDB" id="A0A166J928"/>
<gene>
    <name evidence="2" type="ORF">SISSUDRAFT_23850</name>
</gene>
<dbReference type="InterPro" id="IPR032374">
    <property type="entry name" value="SGTA_dimer"/>
</dbReference>